<evidence type="ECO:0000256" key="4">
    <source>
        <dbReference type="ARBA" id="ARBA00022857"/>
    </source>
</evidence>
<dbReference type="KEGG" id="rhs:A3Q41_01061"/>
<evidence type="ECO:0000259" key="11">
    <source>
        <dbReference type="Pfam" id="PF02852"/>
    </source>
</evidence>
<dbReference type="RefSeq" id="WP_048316840.1">
    <property type="nucleotide sequence ID" value="NZ_CP015220.1"/>
</dbReference>
<dbReference type="InterPro" id="IPR012999">
    <property type="entry name" value="Pyr_OxRdtase_I_AS"/>
</dbReference>
<dbReference type="GO" id="GO:0003955">
    <property type="term" value="F:NAD(P)H dehydrogenase (quinone) activity"/>
    <property type="evidence" value="ECO:0007669"/>
    <property type="project" value="TreeGrafter"/>
</dbReference>
<dbReference type="PROSITE" id="PS00076">
    <property type="entry name" value="PYRIDINE_REDOX_1"/>
    <property type="match status" value="1"/>
</dbReference>
<keyword evidence="7 10" id="KW-0676">Redox-active center</keyword>
<dbReference type="PATRIC" id="fig|1653479.3.peg.1079"/>
<dbReference type="GO" id="GO:0016668">
    <property type="term" value="F:oxidoreductase activity, acting on a sulfur group of donors, NAD(P) as acceptor"/>
    <property type="evidence" value="ECO:0007669"/>
    <property type="project" value="InterPro"/>
</dbReference>
<feature type="disulfide bond" description="Redox-active" evidence="9">
    <location>
        <begin position="52"/>
        <end position="57"/>
    </location>
</feature>
<name>A0A143QGT2_RHOFA</name>
<dbReference type="GO" id="GO:0050660">
    <property type="term" value="F:flavin adenine dinucleotide binding"/>
    <property type="evidence" value="ECO:0007669"/>
    <property type="project" value="TreeGrafter"/>
</dbReference>
<keyword evidence="14" id="KW-1185">Reference proteome</keyword>
<dbReference type="Proteomes" id="UP000076038">
    <property type="component" value="Chromosome"/>
</dbReference>
<keyword evidence="4" id="KW-0521">NADP</keyword>
<dbReference type="Pfam" id="PF07992">
    <property type="entry name" value="Pyr_redox_2"/>
    <property type="match status" value="1"/>
</dbReference>
<dbReference type="SUPFAM" id="SSF55424">
    <property type="entry name" value="FAD/NAD-linked reductases, dimerisation (C-terminal) domain"/>
    <property type="match status" value="1"/>
</dbReference>
<dbReference type="InterPro" id="IPR023753">
    <property type="entry name" value="FAD/NAD-binding_dom"/>
</dbReference>
<evidence type="ECO:0000313" key="14">
    <source>
        <dbReference type="Proteomes" id="UP000076038"/>
    </source>
</evidence>
<dbReference type="PRINTS" id="PR00411">
    <property type="entry name" value="PNDRDTASEI"/>
</dbReference>
<comment type="cofactor">
    <cofactor evidence="8">
        <name>FAD</name>
        <dbReference type="ChEBI" id="CHEBI:57692"/>
    </cofactor>
    <text evidence="8">Binds 1 FAD per subunit.</text>
</comment>
<keyword evidence="8" id="KW-0547">Nucleotide-binding</keyword>
<evidence type="ECO:0000256" key="5">
    <source>
        <dbReference type="ARBA" id="ARBA00023002"/>
    </source>
</evidence>
<feature type="binding site" evidence="8">
    <location>
        <position position="61"/>
    </location>
    <ligand>
        <name>FAD</name>
        <dbReference type="ChEBI" id="CHEBI:57692"/>
    </ligand>
</feature>
<dbReference type="Gene3D" id="3.30.390.30">
    <property type="match status" value="1"/>
</dbReference>
<dbReference type="OrthoDB" id="9800167at2"/>
<feature type="binding site" evidence="8">
    <location>
        <begin position="186"/>
        <end position="193"/>
    </location>
    <ligand>
        <name>NAD(+)</name>
        <dbReference type="ChEBI" id="CHEBI:57540"/>
    </ligand>
</feature>
<proteinExistence type="inferred from homology"/>
<keyword evidence="3 8" id="KW-0274">FAD</keyword>
<evidence type="ECO:0000256" key="1">
    <source>
        <dbReference type="ARBA" id="ARBA00007532"/>
    </source>
</evidence>
<feature type="domain" description="FAD/NAD(P)-binding" evidence="12">
    <location>
        <begin position="16"/>
        <end position="325"/>
    </location>
</feature>
<keyword evidence="2 10" id="KW-0285">Flavoprotein</keyword>
<evidence type="ECO:0000256" key="8">
    <source>
        <dbReference type="PIRSR" id="PIRSR000350-3"/>
    </source>
</evidence>
<dbReference type="AlphaFoldDB" id="A0A143QGT2"/>
<evidence type="ECO:0000256" key="10">
    <source>
        <dbReference type="RuleBase" id="RU003691"/>
    </source>
</evidence>
<evidence type="ECO:0000256" key="2">
    <source>
        <dbReference type="ARBA" id="ARBA00022630"/>
    </source>
</evidence>
<dbReference type="PANTHER" id="PTHR43014">
    <property type="entry name" value="MERCURIC REDUCTASE"/>
    <property type="match status" value="1"/>
</dbReference>
<feature type="binding site" evidence="8">
    <location>
        <position position="310"/>
    </location>
    <ligand>
        <name>FAD</name>
        <dbReference type="ChEBI" id="CHEBI:57692"/>
    </ligand>
</feature>
<dbReference type="EMBL" id="CP015220">
    <property type="protein sequence ID" value="AMY22375.1"/>
    <property type="molecule type" value="Genomic_DNA"/>
</dbReference>
<sequence>MGIRRSSSSVPENRADVVVVGGGTAGIVAAKTAAGFGVRVVLIERDRTGGDCLWTGCVPSKALLAAASVAETVRSASRFGIVTEPPRVDFARVMQHVHGSIAEIAPIDSPEALTEAGVRVIHGDAVFTGPNTVSVGTQILHFGQAIVTTGAHPTVPAIDGIEHVDYLTSDTLWDLTDLPRRLLIVGAGSVGCEMAQAFSRLGSDVTLVGRSATILPREHPEASSILTQALTDEGVRVLTSTAVVRIENGSAVTDAGVEIQFDRVLIATGRTPRTASLGLGTAGVEVDDSGFVHVDANLRTTNPRIWAAGDLTGQPQFTHTAGVHGSLAASNAVLGLNRKVSTTGTPRVTFTDPEIASAGIDVRTAHSRGLRLQTLDHHHVDRAVTEGATNGSTTLVLDAKRRIVGACVVGPRAGETIGELIIAIEQGLRTRDLAGATHPYPTYNDGPWNAAIADVKAQLGSPVISRATAALAKVRGRWIRRGRGTRQ</sequence>
<evidence type="ECO:0000256" key="3">
    <source>
        <dbReference type="ARBA" id="ARBA00022827"/>
    </source>
</evidence>
<dbReference type="SUPFAM" id="SSF51905">
    <property type="entry name" value="FAD/NAD(P)-binding domain"/>
    <property type="match status" value="1"/>
</dbReference>
<comment type="similarity">
    <text evidence="1 10">Belongs to the class-I pyridine nucleotide-disulfide oxidoreductase family.</text>
</comment>
<evidence type="ECO:0000256" key="6">
    <source>
        <dbReference type="ARBA" id="ARBA00023157"/>
    </source>
</evidence>
<dbReference type="InterPro" id="IPR036188">
    <property type="entry name" value="FAD/NAD-bd_sf"/>
</dbReference>
<keyword evidence="6" id="KW-1015">Disulfide bond</keyword>
<protein>
    <submittedName>
        <fullName evidence="13">Mercuric reductase</fullName>
        <ecNumber evidence="13">1.16.1.1</ecNumber>
    </submittedName>
</protein>
<feature type="binding site" evidence="8">
    <location>
        <position position="269"/>
    </location>
    <ligand>
        <name>NAD(+)</name>
        <dbReference type="ChEBI" id="CHEBI:57540"/>
    </ligand>
</feature>
<dbReference type="InterPro" id="IPR016156">
    <property type="entry name" value="FAD/NAD-linked_Rdtase_dimer_sf"/>
</dbReference>
<organism evidence="13 14">
    <name type="scientific">Rhodococcoides fascians</name>
    <name type="common">Rhodococcus fascians</name>
    <dbReference type="NCBI Taxonomy" id="1828"/>
    <lineage>
        <taxon>Bacteria</taxon>
        <taxon>Bacillati</taxon>
        <taxon>Actinomycetota</taxon>
        <taxon>Actinomycetes</taxon>
        <taxon>Mycobacteriales</taxon>
        <taxon>Nocardiaceae</taxon>
        <taxon>Rhodococcoides</taxon>
    </lineage>
</organism>
<dbReference type="InterPro" id="IPR004099">
    <property type="entry name" value="Pyr_nucl-diS_OxRdtase_dimer"/>
</dbReference>
<gene>
    <name evidence="13" type="primary">merA_1</name>
    <name evidence="13" type="ORF">A3Q41_01061</name>
</gene>
<reference evidence="13 14" key="1">
    <citation type="journal article" date="2016" name="Genome Announc.">
        <title>Complete Genome and Plasmid Sequences for Rhodococcus fascians D188 and Draft Sequences for Rhodococcus Isolates PBTS 1 and PBTS 2.</title>
        <authorList>
            <person name="Stamler R.A."/>
            <person name="Vereecke D."/>
            <person name="Zhang Y."/>
            <person name="Schilkey F."/>
            <person name="Devitt N."/>
            <person name="Randall J.J."/>
        </authorList>
    </citation>
    <scope>NUCLEOTIDE SEQUENCE [LARGE SCALE GENOMIC DNA]</scope>
    <source>
        <strain evidence="13 14">PBTS2</strain>
    </source>
</reference>
<dbReference type="Pfam" id="PF02852">
    <property type="entry name" value="Pyr_redox_dim"/>
    <property type="match status" value="1"/>
</dbReference>
<feature type="domain" description="Pyridine nucleotide-disulphide oxidoreductase dimerisation" evidence="11">
    <location>
        <begin position="345"/>
        <end position="449"/>
    </location>
</feature>
<keyword evidence="5 10" id="KW-0560">Oxidoreductase</keyword>
<dbReference type="PIRSF" id="PIRSF000350">
    <property type="entry name" value="Mercury_reductase_MerA"/>
    <property type="match status" value="1"/>
</dbReference>
<reference evidence="14" key="2">
    <citation type="submission" date="2016-04" db="EMBL/GenBank/DDBJ databases">
        <title>Complete Genome and Plasmid Sequences for Rhodococcus fascians D188 and Draft Sequences for Rhodococcus spp. Isolates PBTS 1 and PBTS 2.</title>
        <authorList>
            <person name="Stamer R."/>
            <person name="Vereecke D."/>
            <person name="Zhang Y."/>
            <person name="Schilkey F."/>
            <person name="Devitt N."/>
            <person name="Randall J."/>
        </authorList>
    </citation>
    <scope>NUCLEOTIDE SEQUENCE [LARGE SCALE GENOMIC DNA]</scope>
    <source>
        <strain evidence="14">PBTS2</strain>
    </source>
</reference>
<dbReference type="Gene3D" id="3.50.50.60">
    <property type="entry name" value="FAD/NAD(P)-binding domain"/>
    <property type="match status" value="2"/>
</dbReference>
<dbReference type="PRINTS" id="PR00368">
    <property type="entry name" value="FADPNR"/>
</dbReference>
<evidence type="ECO:0000313" key="13">
    <source>
        <dbReference type="EMBL" id="AMY22375.1"/>
    </source>
</evidence>
<evidence type="ECO:0000256" key="9">
    <source>
        <dbReference type="PIRSR" id="PIRSR000350-4"/>
    </source>
</evidence>
<keyword evidence="8" id="KW-0520">NAD</keyword>
<evidence type="ECO:0000256" key="7">
    <source>
        <dbReference type="ARBA" id="ARBA00023284"/>
    </source>
</evidence>
<dbReference type="InterPro" id="IPR001100">
    <property type="entry name" value="Pyr_nuc-diS_OxRdtase"/>
</dbReference>
<dbReference type="EC" id="1.16.1.1" evidence="13"/>
<accession>A0A143QGT2</accession>
<dbReference type="GO" id="GO:0016152">
    <property type="term" value="F:mercury (II) reductase (NADP+) activity"/>
    <property type="evidence" value="ECO:0007669"/>
    <property type="project" value="UniProtKB-EC"/>
</dbReference>
<dbReference type="PANTHER" id="PTHR43014:SF2">
    <property type="entry name" value="MERCURIC REDUCTASE"/>
    <property type="match status" value="1"/>
</dbReference>
<evidence type="ECO:0000259" key="12">
    <source>
        <dbReference type="Pfam" id="PF07992"/>
    </source>
</evidence>